<evidence type="ECO:0000313" key="3">
    <source>
        <dbReference type="Proteomes" id="UP000317429"/>
    </source>
</evidence>
<proteinExistence type="predicted"/>
<dbReference type="KEGG" id="pnd:Pla175_34970"/>
<dbReference type="EMBL" id="CP036291">
    <property type="protein sequence ID" value="QDU90097.1"/>
    <property type="molecule type" value="Genomic_DNA"/>
</dbReference>
<keyword evidence="1" id="KW-0812">Transmembrane</keyword>
<accession>A0A518DF45</accession>
<feature type="transmembrane region" description="Helical" evidence="1">
    <location>
        <begin position="20"/>
        <end position="38"/>
    </location>
</feature>
<evidence type="ECO:0000313" key="2">
    <source>
        <dbReference type="EMBL" id="QDU90097.1"/>
    </source>
</evidence>
<evidence type="ECO:0000256" key="1">
    <source>
        <dbReference type="SAM" id="Phobius"/>
    </source>
</evidence>
<reference evidence="2 3" key="1">
    <citation type="submission" date="2019-02" db="EMBL/GenBank/DDBJ databases">
        <title>Deep-cultivation of Planctomycetes and their phenomic and genomic characterization uncovers novel biology.</title>
        <authorList>
            <person name="Wiegand S."/>
            <person name="Jogler M."/>
            <person name="Boedeker C."/>
            <person name="Pinto D."/>
            <person name="Vollmers J."/>
            <person name="Rivas-Marin E."/>
            <person name="Kohn T."/>
            <person name="Peeters S.H."/>
            <person name="Heuer A."/>
            <person name="Rast P."/>
            <person name="Oberbeckmann S."/>
            <person name="Bunk B."/>
            <person name="Jeske O."/>
            <person name="Meyerdierks A."/>
            <person name="Storesund J.E."/>
            <person name="Kallscheuer N."/>
            <person name="Luecker S."/>
            <person name="Lage O.M."/>
            <person name="Pohl T."/>
            <person name="Merkel B.J."/>
            <person name="Hornburger P."/>
            <person name="Mueller R.-W."/>
            <person name="Bruemmer F."/>
            <person name="Labrenz M."/>
            <person name="Spormann A.M."/>
            <person name="Op den Camp H."/>
            <person name="Overmann J."/>
            <person name="Amann R."/>
            <person name="Jetten M.S.M."/>
            <person name="Mascher T."/>
            <person name="Medema M.H."/>
            <person name="Devos D.P."/>
            <person name="Kaster A.-K."/>
            <person name="Ovreas L."/>
            <person name="Rohde M."/>
            <person name="Galperin M.Y."/>
            <person name="Jogler C."/>
        </authorList>
    </citation>
    <scope>NUCLEOTIDE SEQUENCE [LARGE SCALE GENOMIC DNA]</scope>
    <source>
        <strain evidence="2 3">Pla175</strain>
    </source>
</reference>
<dbReference type="RefSeq" id="WP_145287922.1">
    <property type="nucleotide sequence ID" value="NZ_CP036291.1"/>
</dbReference>
<gene>
    <name evidence="2" type="ORF">Pla175_34970</name>
</gene>
<keyword evidence="1" id="KW-0472">Membrane</keyword>
<dbReference type="PROSITE" id="PS51257">
    <property type="entry name" value="PROKAR_LIPOPROTEIN"/>
    <property type="match status" value="1"/>
</dbReference>
<dbReference type="OrthoDB" id="286040at2"/>
<organism evidence="2 3">
    <name type="scientific">Pirellulimonas nuda</name>
    <dbReference type="NCBI Taxonomy" id="2528009"/>
    <lineage>
        <taxon>Bacteria</taxon>
        <taxon>Pseudomonadati</taxon>
        <taxon>Planctomycetota</taxon>
        <taxon>Planctomycetia</taxon>
        <taxon>Pirellulales</taxon>
        <taxon>Lacipirellulaceae</taxon>
        <taxon>Pirellulimonas</taxon>
    </lineage>
</organism>
<protein>
    <submittedName>
        <fullName evidence="2">Flp/Fap pilin component</fullName>
    </submittedName>
</protein>
<name>A0A518DF45_9BACT</name>
<sequence length="58" mass="5891">MRLLIRLLTEEDGPTAVEYAVLLAMITAACLGAVGTMSQATADSFDSSATQISGALGS</sequence>
<dbReference type="Proteomes" id="UP000317429">
    <property type="component" value="Chromosome"/>
</dbReference>
<keyword evidence="3" id="KW-1185">Reference proteome</keyword>
<dbReference type="AlphaFoldDB" id="A0A518DF45"/>
<keyword evidence="1" id="KW-1133">Transmembrane helix</keyword>